<evidence type="ECO:0000313" key="2">
    <source>
        <dbReference type="Proteomes" id="UP000076842"/>
    </source>
</evidence>
<proteinExistence type="predicted"/>
<protein>
    <submittedName>
        <fullName evidence="1">Uncharacterized protein</fullName>
    </submittedName>
</protein>
<dbReference type="InterPro" id="IPR041078">
    <property type="entry name" value="Plavaka"/>
</dbReference>
<organism evidence="1 2">
    <name type="scientific">Calocera cornea HHB12733</name>
    <dbReference type="NCBI Taxonomy" id="1353952"/>
    <lineage>
        <taxon>Eukaryota</taxon>
        <taxon>Fungi</taxon>
        <taxon>Dikarya</taxon>
        <taxon>Basidiomycota</taxon>
        <taxon>Agaricomycotina</taxon>
        <taxon>Dacrymycetes</taxon>
        <taxon>Dacrymycetales</taxon>
        <taxon>Dacrymycetaceae</taxon>
        <taxon>Calocera</taxon>
    </lineage>
</organism>
<name>A0A165EZ91_9BASI</name>
<sequence length="291" mass="32349">MSCAAEQADLGLHQTSRGTTLPVLNFDINSATHTRRGQLRSGATVAKALSFTLVQKPFFADLPHQQIHSSIYPDVLHQLLQGMLKHLVIWQEDILGRKEFDKLLQALPQTNGAQHFGKGFSTLSQRTGQEFKDVTKVLLGALGGSTSLRDKGTAGIMVLKATRALLDFYYLATLDLHSEKSLVLLREALLHFHGNKEGFTNLTSPANFFCIPKLHSLVHYPPGIMEAGSLLNWSTDTMEQQHKEHAKLPFRESSGRQGSATQEMALWVQRHEAVFKFDALIDWKLGALSLP</sequence>
<dbReference type="InParanoid" id="A0A165EZ91"/>
<evidence type="ECO:0000313" key="1">
    <source>
        <dbReference type="EMBL" id="KZT55855.1"/>
    </source>
</evidence>
<gene>
    <name evidence="1" type="ORF">CALCODRAFT_436573</name>
</gene>
<dbReference type="Pfam" id="PF18759">
    <property type="entry name" value="Plavaka"/>
    <property type="match status" value="1"/>
</dbReference>
<keyword evidence="2" id="KW-1185">Reference proteome</keyword>
<dbReference type="Proteomes" id="UP000076842">
    <property type="component" value="Unassembled WGS sequence"/>
</dbReference>
<dbReference type="STRING" id="1353952.A0A165EZ91"/>
<accession>A0A165EZ91</accession>
<dbReference type="AlphaFoldDB" id="A0A165EZ91"/>
<reference evidence="1 2" key="1">
    <citation type="journal article" date="2016" name="Mol. Biol. Evol.">
        <title>Comparative Genomics of Early-Diverging Mushroom-Forming Fungi Provides Insights into the Origins of Lignocellulose Decay Capabilities.</title>
        <authorList>
            <person name="Nagy L.G."/>
            <person name="Riley R."/>
            <person name="Tritt A."/>
            <person name="Adam C."/>
            <person name="Daum C."/>
            <person name="Floudas D."/>
            <person name="Sun H."/>
            <person name="Yadav J.S."/>
            <person name="Pangilinan J."/>
            <person name="Larsson K.H."/>
            <person name="Matsuura K."/>
            <person name="Barry K."/>
            <person name="Labutti K."/>
            <person name="Kuo R."/>
            <person name="Ohm R.A."/>
            <person name="Bhattacharya S.S."/>
            <person name="Shirouzu T."/>
            <person name="Yoshinaga Y."/>
            <person name="Martin F.M."/>
            <person name="Grigoriev I.V."/>
            <person name="Hibbett D.S."/>
        </authorList>
    </citation>
    <scope>NUCLEOTIDE SEQUENCE [LARGE SCALE GENOMIC DNA]</scope>
    <source>
        <strain evidence="1 2">HHB12733</strain>
    </source>
</reference>
<dbReference type="EMBL" id="KV423987">
    <property type="protein sequence ID" value="KZT55855.1"/>
    <property type="molecule type" value="Genomic_DNA"/>
</dbReference>
<dbReference type="OrthoDB" id="2576233at2759"/>